<evidence type="ECO:0000313" key="3">
    <source>
        <dbReference type="Proteomes" id="UP000249645"/>
    </source>
</evidence>
<dbReference type="InterPro" id="IPR019286">
    <property type="entry name" value="DUF2339_TM"/>
</dbReference>
<gene>
    <name evidence="2" type="ORF">DI598_05345</name>
</gene>
<comment type="caution">
    <text evidence="2">The sequence shown here is derived from an EMBL/GenBank/DDBJ whole genome shotgun (WGS) entry which is preliminary data.</text>
</comment>
<dbReference type="PANTHER" id="PTHR38434:SF1">
    <property type="entry name" value="BLL2549 PROTEIN"/>
    <property type="match status" value="1"/>
</dbReference>
<feature type="transmembrane region" description="Helical" evidence="1">
    <location>
        <begin position="398"/>
        <end position="415"/>
    </location>
</feature>
<keyword evidence="1" id="KW-0812">Transmembrane</keyword>
<feature type="transmembrane region" description="Helical" evidence="1">
    <location>
        <begin position="603"/>
        <end position="622"/>
    </location>
</feature>
<sequence length="788" mass="89562">MNENNRQYILELVKKMEGLYAKQQTLSNEINEMRALLLQLQQSENATPISSTEKEKPSVEKIVIDEFPKTVETPIVENISSAKPMEEIQMEPAVVTTNVEIPKFAPGPKPKMTKSGLEKFIGENLISKIGIVIMLIGIAIGVKYSIDHDLISPVGRIVLGYVASIALLFVGFRLKEKYNSFSAVLVSGAMAATYFVTYAAYSYYDLFPRILTFVLMLAFTGFTVFAALQYNKQVIAHFGLVGAYSIPFLLNDNSGNIAGFLTYISIINIGMLFIAFYRKWQGIFYMAFGVTWFIVLAASIFQNKDHLFGTYFGFSTFFFLLFYTMFIVSTIQKGTLTFGTVTVLLSNTFVYYGIGYALISDNPSYSNYVGLFTVLNGLIHFVAALFIYKRQLAEKKTLYLLLGLVMVFITIAIPVQLDGNWVTLIWIAEATLLYWIGSKKQVLYFERLSYVLMLLAFFCLLQDWSECYYPIYTVDNRLASMRPIWNVYFLTSIMGIVAFYLIYKWQKTVLTNPEEKITQDKKLMSFVVPAILLLLLYLGPFMEMKYGFDLQMDKLLITRNIENYQVGILDAKMAIVMAVYSILYVLTISLLNNWKIKSTMLSSICGVLAIIVLLVYLTGGLMSHSVLLDNYMQNHIGAEVFLIRYFSIACVIAMLYFVFYKRKEKLLNKNMEVVFHIGINLVAIVLLSSELVQWLTLSHSKSEYKLGLSILWGCYALAMIAYGIGKQRQHLRILGMVLFGITLLKLFFYDVAYMSTIAKTALFVILGVLLLVVSFLYNKYNGKISDDK</sequence>
<accession>A0A2W5F564</accession>
<dbReference type="Proteomes" id="UP000249645">
    <property type="component" value="Unassembled WGS sequence"/>
</dbReference>
<feature type="transmembrane region" description="Helical" evidence="1">
    <location>
        <begin position="642"/>
        <end position="661"/>
    </location>
</feature>
<feature type="transmembrane region" description="Helical" evidence="1">
    <location>
        <begin position="150"/>
        <end position="172"/>
    </location>
</feature>
<feature type="transmembrane region" description="Helical" evidence="1">
    <location>
        <begin position="283"/>
        <end position="302"/>
    </location>
</feature>
<dbReference type="EMBL" id="QFOI01000063">
    <property type="protein sequence ID" value="PZP50548.1"/>
    <property type="molecule type" value="Genomic_DNA"/>
</dbReference>
<proteinExistence type="predicted"/>
<evidence type="ECO:0000256" key="1">
    <source>
        <dbReference type="SAM" id="Phobius"/>
    </source>
</evidence>
<keyword evidence="1" id="KW-1133">Transmembrane helix</keyword>
<feature type="transmembrane region" description="Helical" evidence="1">
    <location>
        <begin position="421"/>
        <end position="436"/>
    </location>
</feature>
<feature type="transmembrane region" description="Helical" evidence="1">
    <location>
        <begin position="184"/>
        <end position="204"/>
    </location>
</feature>
<protein>
    <submittedName>
        <fullName evidence="2">DUF2339 domain-containing protein</fullName>
    </submittedName>
</protein>
<reference evidence="2 3" key="1">
    <citation type="submission" date="2017-11" db="EMBL/GenBank/DDBJ databases">
        <title>Infants hospitalized years apart are colonized by the same room-sourced microbial strains.</title>
        <authorList>
            <person name="Brooks B."/>
            <person name="Olm M.R."/>
            <person name="Firek B.A."/>
            <person name="Baker R."/>
            <person name="Thomas B.C."/>
            <person name="Morowitz M.J."/>
            <person name="Banfield J.F."/>
        </authorList>
    </citation>
    <scope>NUCLEOTIDE SEQUENCE [LARGE SCALE GENOMIC DNA]</scope>
    <source>
        <strain evidence="2">S2_009_000_R2_76</strain>
    </source>
</reference>
<feature type="transmembrane region" description="Helical" evidence="1">
    <location>
        <begin position="706"/>
        <end position="724"/>
    </location>
</feature>
<feature type="transmembrane region" description="Helical" evidence="1">
    <location>
        <begin position="573"/>
        <end position="591"/>
    </location>
</feature>
<feature type="transmembrane region" description="Helical" evidence="1">
    <location>
        <begin position="523"/>
        <end position="542"/>
    </location>
</feature>
<feature type="transmembrane region" description="Helical" evidence="1">
    <location>
        <begin position="673"/>
        <end position="694"/>
    </location>
</feature>
<feature type="transmembrane region" description="Helical" evidence="1">
    <location>
        <begin position="308"/>
        <end position="328"/>
    </location>
</feature>
<feature type="transmembrane region" description="Helical" evidence="1">
    <location>
        <begin position="485"/>
        <end position="503"/>
    </location>
</feature>
<name>A0A2W5F564_9SPHI</name>
<organism evidence="2 3">
    <name type="scientific">Pseudopedobacter saltans</name>
    <dbReference type="NCBI Taxonomy" id="151895"/>
    <lineage>
        <taxon>Bacteria</taxon>
        <taxon>Pseudomonadati</taxon>
        <taxon>Bacteroidota</taxon>
        <taxon>Sphingobacteriia</taxon>
        <taxon>Sphingobacteriales</taxon>
        <taxon>Sphingobacteriaceae</taxon>
        <taxon>Pseudopedobacter</taxon>
    </lineage>
</organism>
<feature type="transmembrane region" description="Helical" evidence="1">
    <location>
        <begin position="365"/>
        <end position="386"/>
    </location>
</feature>
<feature type="transmembrane region" description="Helical" evidence="1">
    <location>
        <begin position="761"/>
        <end position="778"/>
    </location>
</feature>
<feature type="transmembrane region" description="Helical" evidence="1">
    <location>
        <begin position="335"/>
        <end position="359"/>
    </location>
</feature>
<feature type="transmembrane region" description="Helical" evidence="1">
    <location>
        <begin position="448"/>
        <end position="465"/>
    </location>
</feature>
<feature type="transmembrane region" description="Helical" evidence="1">
    <location>
        <begin position="125"/>
        <end position="144"/>
    </location>
</feature>
<feature type="transmembrane region" description="Helical" evidence="1">
    <location>
        <begin position="731"/>
        <end position="749"/>
    </location>
</feature>
<feature type="transmembrane region" description="Helical" evidence="1">
    <location>
        <begin position="210"/>
        <end position="228"/>
    </location>
</feature>
<keyword evidence="1" id="KW-0472">Membrane</keyword>
<evidence type="ECO:0000313" key="2">
    <source>
        <dbReference type="EMBL" id="PZP50548.1"/>
    </source>
</evidence>
<dbReference type="AlphaFoldDB" id="A0A2W5F564"/>
<feature type="transmembrane region" description="Helical" evidence="1">
    <location>
        <begin position="235"/>
        <end position="251"/>
    </location>
</feature>
<dbReference type="PANTHER" id="PTHR38434">
    <property type="entry name" value="BLL2549 PROTEIN"/>
    <property type="match status" value="1"/>
</dbReference>
<feature type="transmembrane region" description="Helical" evidence="1">
    <location>
        <begin position="257"/>
        <end position="276"/>
    </location>
</feature>
<dbReference type="Pfam" id="PF10101">
    <property type="entry name" value="DUF2339"/>
    <property type="match status" value="1"/>
</dbReference>